<organism evidence="2 3">
    <name type="scientific">Liparis tanakae</name>
    <name type="common">Tanaka's snailfish</name>
    <dbReference type="NCBI Taxonomy" id="230148"/>
    <lineage>
        <taxon>Eukaryota</taxon>
        <taxon>Metazoa</taxon>
        <taxon>Chordata</taxon>
        <taxon>Craniata</taxon>
        <taxon>Vertebrata</taxon>
        <taxon>Euteleostomi</taxon>
        <taxon>Actinopterygii</taxon>
        <taxon>Neopterygii</taxon>
        <taxon>Teleostei</taxon>
        <taxon>Neoteleostei</taxon>
        <taxon>Acanthomorphata</taxon>
        <taxon>Eupercaria</taxon>
        <taxon>Perciformes</taxon>
        <taxon>Cottioidei</taxon>
        <taxon>Cottales</taxon>
        <taxon>Liparidae</taxon>
        <taxon>Liparis</taxon>
    </lineage>
</organism>
<dbReference type="Proteomes" id="UP000314294">
    <property type="component" value="Unassembled WGS sequence"/>
</dbReference>
<name>A0A4Z2GHU4_9TELE</name>
<feature type="region of interest" description="Disordered" evidence="1">
    <location>
        <begin position="81"/>
        <end position="108"/>
    </location>
</feature>
<keyword evidence="3" id="KW-1185">Reference proteome</keyword>
<gene>
    <name evidence="2" type="ORF">EYF80_037004</name>
</gene>
<evidence type="ECO:0000256" key="1">
    <source>
        <dbReference type="SAM" id="MobiDB-lite"/>
    </source>
</evidence>
<feature type="compositionally biased region" description="Polar residues" evidence="1">
    <location>
        <begin position="96"/>
        <end position="107"/>
    </location>
</feature>
<sequence length="195" mass="21782">MLKCDAGYSCLQGYENVRKAHSIFSYVNSHFPPEQTHFPGTALIFPFNFLQLHKTMASTSKTRSSPSHCCCRMRIEAVKSPRLDKGPDKRPREPSDSSGGSRLTNTAVPEEMPVLVTGSLHRTSLLLGDLVCKQSIAYHQVALRDVEAFFSHAGGDQEVDDTLTEFLDRARLLVLRGKHERTESRETKKASTDES</sequence>
<evidence type="ECO:0000313" key="3">
    <source>
        <dbReference type="Proteomes" id="UP000314294"/>
    </source>
</evidence>
<reference evidence="2 3" key="1">
    <citation type="submission" date="2019-03" db="EMBL/GenBank/DDBJ databases">
        <title>First draft genome of Liparis tanakae, snailfish: a comprehensive survey of snailfish specific genes.</title>
        <authorList>
            <person name="Kim W."/>
            <person name="Song I."/>
            <person name="Jeong J.-H."/>
            <person name="Kim D."/>
            <person name="Kim S."/>
            <person name="Ryu S."/>
            <person name="Song J.Y."/>
            <person name="Lee S.K."/>
        </authorList>
    </citation>
    <scope>NUCLEOTIDE SEQUENCE [LARGE SCALE GENOMIC DNA]</scope>
    <source>
        <tissue evidence="2">Muscle</tissue>
    </source>
</reference>
<dbReference type="AlphaFoldDB" id="A0A4Z2GHU4"/>
<evidence type="ECO:0000313" key="2">
    <source>
        <dbReference type="EMBL" id="TNN52771.1"/>
    </source>
</evidence>
<accession>A0A4Z2GHU4</accession>
<comment type="caution">
    <text evidence="2">The sequence shown here is derived from an EMBL/GenBank/DDBJ whole genome shotgun (WGS) entry which is preliminary data.</text>
</comment>
<protein>
    <submittedName>
        <fullName evidence="2">Uncharacterized protein</fullName>
    </submittedName>
</protein>
<proteinExistence type="predicted"/>
<dbReference type="EMBL" id="SRLO01000536">
    <property type="protein sequence ID" value="TNN52771.1"/>
    <property type="molecule type" value="Genomic_DNA"/>
</dbReference>
<feature type="compositionally biased region" description="Basic and acidic residues" evidence="1">
    <location>
        <begin position="81"/>
        <end position="95"/>
    </location>
</feature>